<dbReference type="AlphaFoldDB" id="A0A8D8P2S4"/>
<sequence>MQLLRVEVRQRPVHRVAPAVRRRRRLQGQVGRNVRHVRVHPVSELRVPLPVRRVRRRDGHVQRGEGVRGQLGRTPALSGVQRGVDHAGELLKHGVPVSIRTVHLQRWSL</sequence>
<evidence type="ECO:0000313" key="1">
    <source>
        <dbReference type="EMBL" id="CAG6586686.1"/>
    </source>
</evidence>
<accession>A0A8D8P2S4</accession>
<dbReference type="EMBL" id="HBUE01318058">
    <property type="protein sequence ID" value="CAG6586686.1"/>
    <property type="molecule type" value="Transcribed_RNA"/>
</dbReference>
<proteinExistence type="predicted"/>
<reference evidence="1" key="1">
    <citation type="submission" date="2021-05" db="EMBL/GenBank/DDBJ databases">
        <authorList>
            <person name="Alioto T."/>
            <person name="Alioto T."/>
            <person name="Gomez Garrido J."/>
        </authorList>
    </citation>
    <scope>NUCLEOTIDE SEQUENCE</scope>
</reference>
<dbReference type="EMBL" id="HBUE01211626">
    <property type="protein sequence ID" value="CAG6534738.1"/>
    <property type="molecule type" value="Transcribed_RNA"/>
</dbReference>
<organism evidence="1">
    <name type="scientific">Culex pipiens</name>
    <name type="common">House mosquito</name>
    <dbReference type="NCBI Taxonomy" id="7175"/>
    <lineage>
        <taxon>Eukaryota</taxon>
        <taxon>Metazoa</taxon>
        <taxon>Ecdysozoa</taxon>
        <taxon>Arthropoda</taxon>
        <taxon>Hexapoda</taxon>
        <taxon>Insecta</taxon>
        <taxon>Pterygota</taxon>
        <taxon>Neoptera</taxon>
        <taxon>Endopterygota</taxon>
        <taxon>Diptera</taxon>
        <taxon>Nematocera</taxon>
        <taxon>Culicoidea</taxon>
        <taxon>Culicidae</taxon>
        <taxon>Culicinae</taxon>
        <taxon>Culicini</taxon>
        <taxon>Culex</taxon>
        <taxon>Culex</taxon>
    </lineage>
</organism>
<protein>
    <submittedName>
        <fullName evidence="1">(northern house mosquito) hypothetical protein</fullName>
    </submittedName>
</protein>
<name>A0A8D8P2S4_CULPI</name>